<comment type="catalytic activity">
    <reaction evidence="4">
        <text>(S)-dihydroorotate + H2O = N-carbamoyl-L-aspartate + H(+)</text>
        <dbReference type="Rhea" id="RHEA:24296"/>
        <dbReference type="ChEBI" id="CHEBI:15377"/>
        <dbReference type="ChEBI" id="CHEBI:15378"/>
        <dbReference type="ChEBI" id="CHEBI:30864"/>
        <dbReference type="ChEBI" id="CHEBI:32814"/>
        <dbReference type="EC" id="3.5.2.3"/>
    </reaction>
</comment>
<dbReference type="GO" id="GO:0004038">
    <property type="term" value="F:allantoinase activity"/>
    <property type="evidence" value="ECO:0007669"/>
    <property type="project" value="TreeGrafter"/>
</dbReference>
<keyword evidence="2 4" id="KW-0378">Hydrolase</keyword>
<dbReference type="InterPro" id="IPR011059">
    <property type="entry name" value="Metal-dep_hydrolase_composite"/>
</dbReference>
<feature type="binding site" evidence="4">
    <location>
        <position position="169"/>
    </location>
    <ligand>
        <name>Zn(2+)</name>
        <dbReference type="ChEBI" id="CHEBI:29105"/>
        <label>2</label>
    </ligand>
</feature>
<dbReference type="GO" id="GO:0005737">
    <property type="term" value="C:cytoplasm"/>
    <property type="evidence" value="ECO:0007669"/>
    <property type="project" value="TreeGrafter"/>
</dbReference>
<dbReference type="HAMAP" id="MF_00220_A">
    <property type="entry name" value="PyrC_classI_A"/>
    <property type="match status" value="1"/>
</dbReference>
<dbReference type="NCBIfam" id="NF003271">
    <property type="entry name" value="PRK04250.1"/>
    <property type="match status" value="1"/>
</dbReference>
<dbReference type="Gene3D" id="3.20.20.140">
    <property type="entry name" value="Metal-dependent hydrolases"/>
    <property type="match status" value="1"/>
</dbReference>
<dbReference type="STRING" id="55802.TBCH5v1_1875"/>
<comment type="pathway">
    <text evidence="4">Pyrimidine metabolism; UMP biosynthesis via de novo pathway; (S)-dihydroorotate from bicarbonate: step 3/3.</text>
</comment>
<feature type="binding site" evidence="4">
    <location>
        <begin position="60"/>
        <end position="62"/>
    </location>
    <ligand>
        <name>substrate</name>
    </ligand>
</feature>
<dbReference type="Proteomes" id="UP000066042">
    <property type="component" value="Chromosome"/>
</dbReference>
<dbReference type="PATRIC" id="fig|55802.8.peg.1857"/>
<feature type="binding site" evidence="4">
    <location>
        <position position="60"/>
    </location>
    <ligand>
        <name>Zn(2+)</name>
        <dbReference type="ChEBI" id="CHEBI:29105"/>
        <label>1</label>
    </ligand>
</feature>
<dbReference type="InterPro" id="IPR004722">
    <property type="entry name" value="DHOase"/>
</dbReference>
<dbReference type="EMBL" id="CP013050">
    <property type="protein sequence ID" value="ALM75783.1"/>
    <property type="molecule type" value="Genomic_DNA"/>
</dbReference>
<dbReference type="InterPro" id="IPR002195">
    <property type="entry name" value="Dihydroorotase_CS"/>
</dbReference>
<dbReference type="GO" id="GO:0004151">
    <property type="term" value="F:dihydroorotase activity"/>
    <property type="evidence" value="ECO:0007669"/>
    <property type="project" value="UniProtKB-UniRule"/>
</dbReference>
<dbReference type="SUPFAM" id="SSF51338">
    <property type="entry name" value="Composite domain of metallo-dependent hydrolases"/>
    <property type="match status" value="2"/>
</dbReference>
<dbReference type="InterPro" id="IPR050138">
    <property type="entry name" value="DHOase/Allantoinase_Hydrolase"/>
</dbReference>
<dbReference type="PROSITE" id="PS00482">
    <property type="entry name" value="DIHYDROOROTASE_1"/>
    <property type="match status" value="1"/>
</dbReference>
<dbReference type="GO" id="GO:0006145">
    <property type="term" value="P:purine nucleobase catabolic process"/>
    <property type="evidence" value="ECO:0007669"/>
    <property type="project" value="TreeGrafter"/>
</dbReference>
<feature type="binding site" evidence="4">
    <location>
        <position position="277"/>
    </location>
    <ligand>
        <name>Zn(2+)</name>
        <dbReference type="ChEBI" id="CHEBI:29105"/>
        <label>1</label>
    </ligand>
</feature>
<feature type="active site" evidence="4">
    <location>
        <position position="277"/>
    </location>
</feature>
<evidence type="ECO:0000256" key="4">
    <source>
        <dbReference type="HAMAP-Rule" id="MF_00220"/>
    </source>
</evidence>
<feature type="domain" description="Amidohydrolase-related" evidence="5">
    <location>
        <begin position="49"/>
        <end position="388"/>
    </location>
</feature>
<evidence type="ECO:0000256" key="2">
    <source>
        <dbReference type="ARBA" id="ARBA00022801"/>
    </source>
</evidence>
<comment type="similarity">
    <text evidence="4">Belongs to the metallo-dependent hydrolases superfamily. DHOase family. Class I DHOase subfamily.</text>
</comment>
<evidence type="ECO:0000313" key="6">
    <source>
        <dbReference type="EMBL" id="ALM75783.1"/>
    </source>
</evidence>
<organism evidence="6 7">
    <name type="scientific">Thermococcus barophilus</name>
    <dbReference type="NCBI Taxonomy" id="55802"/>
    <lineage>
        <taxon>Archaea</taxon>
        <taxon>Methanobacteriati</taxon>
        <taxon>Methanobacteriota</taxon>
        <taxon>Thermococci</taxon>
        <taxon>Thermococcales</taxon>
        <taxon>Thermococcaceae</taxon>
        <taxon>Thermococcus</taxon>
    </lineage>
</organism>
<dbReference type="EC" id="3.5.2.3" evidence="4"/>
<dbReference type="GeneID" id="26137113"/>
<dbReference type="NCBIfam" id="TIGR00857">
    <property type="entry name" value="pyrC_multi"/>
    <property type="match status" value="1"/>
</dbReference>
<feature type="binding site" evidence="4">
    <location>
        <begin position="291"/>
        <end position="292"/>
    </location>
    <ligand>
        <name>substrate</name>
    </ligand>
</feature>
<dbReference type="AlphaFoldDB" id="A0A0S1XDC8"/>
<dbReference type="RefSeq" id="WP_056934318.1">
    <property type="nucleotide sequence ID" value="NZ_CP013050.1"/>
</dbReference>
<accession>A0A0S1XDC8</accession>
<gene>
    <name evidence="4 6" type="primary">pyrC</name>
    <name evidence="6" type="ORF">TBCH5v1_1875</name>
</gene>
<feature type="binding site" evidence="4">
    <location>
        <position position="140"/>
    </location>
    <ligand>
        <name>Zn(2+)</name>
        <dbReference type="ChEBI" id="CHEBI:29105"/>
        <label>1</label>
    </ligand>
</feature>
<sequence length="407" mass="46344">MHELVLKGKFFVEKHVINGYIGVDNGKITKFSKKPLKGEKIIETKAHEVIMPGMIDVHVHLRDFNQNHKETIKSGTMAALHGGITTVFDMPNTDPPVMSRGIFEKRAELFKRKSYTDYALSFLIAGNCSEVKNGKADFYKIFMGVSTGGIYSKNFEEDYKCANKRVSVHAEDYELIQKFPERPNIVEVKAIEKALNISKKLKKPLHICHVSTKEGLKRILEESLPWISFEVTPHHLFLNKKDFKKNPLLKVYPPLRSKEDVIYLWQNFEKIPIVASDHAPHSLDEKEEGAAGLPGLETELALLLTAYNKGMVSLWSIIEKTSLNPAKIFRIKNKGFEVGKDADLIVVNLKEEWKVQPEEFYTKAEWSPFEGWKLKGKVKITLLRGKVVMEDDEIVGKPRGGRIVIES</sequence>
<proteinExistence type="inferred from homology"/>
<protein>
    <recommendedName>
        <fullName evidence="4">Dihydroorotase</fullName>
        <shortName evidence="4">DHOase</shortName>
        <ecNumber evidence="4">3.5.2.3</ecNumber>
    </recommendedName>
</protein>
<keyword evidence="4" id="KW-0862">Zinc</keyword>
<keyword evidence="1 4" id="KW-0479">Metal-binding</keyword>
<dbReference type="GO" id="GO:0008270">
    <property type="term" value="F:zinc ion binding"/>
    <property type="evidence" value="ECO:0007669"/>
    <property type="project" value="UniProtKB-UniRule"/>
</dbReference>
<dbReference type="PROSITE" id="PS00483">
    <property type="entry name" value="DIHYDROOROTASE_2"/>
    <property type="match status" value="1"/>
</dbReference>
<dbReference type="InterPro" id="IPR006680">
    <property type="entry name" value="Amidohydro-rel"/>
</dbReference>
<feature type="binding site" evidence="4">
    <location>
        <position position="58"/>
    </location>
    <ligand>
        <name>Zn(2+)</name>
        <dbReference type="ChEBI" id="CHEBI:29105"/>
        <label>1</label>
    </ligand>
</feature>
<dbReference type="Pfam" id="PF01979">
    <property type="entry name" value="Amidohydro_1"/>
    <property type="match status" value="1"/>
</dbReference>
<keyword evidence="3 4" id="KW-0665">Pyrimidine biosynthesis</keyword>
<dbReference type="GO" id="GO:0044205">
    <property type="term" value="P:'de novo' UMP biosynthetic process"/>
    <property type="evidence" value="ECO:0007669"/>
    <property type="project" value="UniProtKB-UniRule"/>
</dbReference>
<feature type="binding site" evidence="4">
    <location>
        <position position="92"/>
    </location>
    <ligand>
        <name>substrate</name>
    </ligand>
</feature>
<feature type="binding site" evidence="4">
    <location>
        <position position="209"/>
    </location>
    <ligand>
        <name>Zn(2+)</name>
        <dbReference type="ChEBI" id="CHEBI:29105"/>
        <label>2</label>
    </ligand>
</feature>
<feature type="binding site" evidence="4">
    <location>
        <position position="281"/>
    </location>
    <ligand>
        <name>substrate</name>
    </ligand>
</feature>
<name>A0A0S1XDC8_THEBA</name>
<dbReference type="InterPro" id="IPR032466">
    <property type="entry name" value="Metal_Hydrolase"/>
</dbReference>
<evidence type="ECO:0000256" key="1">
    <source>
        <dbReference type="ARBA" id="ARBA00022723"/>
    </source>
</evidence>
<dbReference type="UniPathway" id="UPA00070">
    <property type="reaction ID" value="UER00117"/>
</dbReference>
<dbReference type="CDD" id="cd01318">
    <property type="entry name" value="DHOase_IIb"/>
    <property type="match status" value="1"/>
</dbReference>
<evidence type="ECO:0000313" key="7">
    <source>
        <dbReference type="Proteomes" id="UP000066042"/>
    </source>
</evidence>
<dbReference type="SUPFAM" id="SSF51556">
    <property type="entry name" value="Metallo-dependent hydrolases"/>
    <property type="match status" value="1"/>
</dbReference>
<feature type="binding site" evidence="4">
    <location>
        <position position="140"/>
    </location>
    <ligand>
        <name>Zn(2+)</name>
        <dbReference type="ChEBI" id="CHEBI:29105"/>
        <label>2</label>
    </ligand>
</feature>
<dbReference type="PANTHER" id="PTHR43668:SF2">
    <property type="entry name" value="ALLANTOINASE"/>
    <property type="match status" value="1"/>
</dbReference>
<evidence type="ECO:0000256" key="3">
    <source>
        <dbReference type="ARBA" id="ARBA00022975"/>
    </source>
</evidence>
<dbReference type="PANTHER" id="PTHR43668">
    <property type="entry name" value="ALLANTOINASE"/>
    <property type="match status" value="1"/>
</dbReference>
<reference evidence="6 7" key="1">
    <citation type="journal article" date="2016" name="Genome Announc.">
        <title>Complete genome sequence of the hyperthermophilic and piezophilic archaeon Thermococcus barophilus Ch5, capable of growth at the expense of hydrogenogenesis from carbon monoxide and formate.</title>
        <authorList>
            <person name="Oger P."/>
            <person name="Sokolova T.G."/>
            <person name="Kozhevnikova D.A."/>
            <person name="Taranov E.A."/>
            <person name="Vannier P."/>
            <person name="Lee H.S."/>
            <person name="Kwon K.K."/>
            <person name="Kang S.G."/>
            <person name="Lee J.H."/>
            <person name="Bonch-Osmolovskaya E.A."/>
            <person name="Lebedinsky A.V."/>
        </authorList>
    </citation>
    <scope>NUCLEOTIDE SEQUENCE [LARGE SCALE GENOMIC DNA]</scope>
    <source>
        <strain evidence="7">Ch5</strain>
    </source>
</reference>
<evidence type="ECO:0000259" key="5">
    <source>
        <dbReference type="Pfam" id="PF01979"/>
    </source>
</evidence>
<comment type="function">
    <text evidence="4">Catalyzes the reversible cyclization of carbamoyl aspartate to dihydroorotate.</text>
</comment>
<comment type="cofactor">
    <cofactor evidence="4">
        <name>Zn(2+)</name>
        <dbReference type="ChEBI" id="CHEBI:29105"/>
    </cofactor>
    <text evidence="4">Binds 2 Zn(2+) ions per subunit.</text>
</comment>
<feature type="modified residue" description="N6-carboxylysine" evidence="4">
    <location>
        <position position="140"/>
    </location>
</feature>